<dbReference type="PANTHER" id="PTHR30469:SF11">
    <property type="entry name" value="BLL4320 PROTEIN"/>
    <property type="match status" value="1"/>
</dbReference>
<dbReference type="Gene3D" id="2.40.30.170">
    <property type="match status" value="1"/>
</dbReference>
<gene>
    <name evidence="6" type="ORF">A9Q75_05760</name>
</gene>
<feature type="domain" description="CusB-like beta-barrel" evidence="5">
    <location>
        <begin position="227"/>
        <end position="271"/>
    </location>
</feature>
<dbReference type="Pfam" id="PF25954">
    <property type="entry name" value="Beta-barrel_RND_2"/>
    <property type="match status" value="1"/>
</dbReference>
<dbReference type="GO" id="GO:1990281">
    <property type="term" value="C:efflux pump complex"/>
    <property type="evidence" value="ECO:0007669"/>
    <property type="project" value="TreeGrafter"/>
</dbReference>
<dbReference type="InterPro" id="IPR058624">
    <property type="entry name" value="MdtA-like_HH"/>
</dbReference>
<feature type="domain" description="Multidrug resistance protein MdtA-like alpha-helical hairpin" evidence="3">
    <location>
        <begin position="107"/>
        <end position="163"/>
    </location>
</feature>
<dbReference type="NCBIfam" id="TIGR01730">
    <property type="entry name" value="RND_mfp"/>
    <property type="match status" value="1"/>
</dbReference>
<proteinExistence type="inferred from homology"/>
<dbReference type="Proteomes" id="UP000243053">
    <property type="component" value="Unassembled WGS sequence"/>
</dbReference>
<dbReference type="InterPro" id="IPR006143">
    <property type="entry name" value="RND_pump_MFP"/>
</dbReference>
<dbReference type="Gene3D" id="2.40.420.20">
    <property type="match status" value="1"/>
</dbReference>
<protein>
    <submittedName>
        <fullName evidence="6">Efflux transporter periplasmic adaptor subunit</fullName>
    </submittedName>
</protein>
<dbReference type="InterPro" id="IPR058792">
    <property type="entry name" value="Beta-barrel_RND_2"/>
</dbReference>
<feature type="transmembrane region" description="Helical" evidence="2">
    <location>
        <begin position="6"/>
        <end position="23"/>
    </location>
</feature>
<evidence type="ECO:0000259" key="4">
    <source>
        <dbReference type="Pfam" id="PF25917"/>
    </source>
</evidence>
<dbReference type="EMBL" id="MAAF01000039">
    <property type="protein sequence ID" value="OUR82550.1"/>
    <property type="molecule type" value="Genomic_DNA"/>
</dbReference>
<organism evidence="6 7">
    <name type="scientific">Colwellia psychrerythraea</name>
    <name type="common">Vibrio psychroerythus</name>
    <dbReference type="NCBI Taxonomy" id="28229"/>
    <lineage>
        <taxon>Bacteria</taxon>
        <taxon>Pseudomonadati</taxon>
        <taxon>Pseudomonadota</taxon>
        <taxon>Gammaproteobacteria</taxon>
        <taxon>Alteromonadales</taxon>
        <taxon>Colwelliaceae</taxon>
        <taxon>Colwellia</taxon>
    </lineage>
</organism>
<comment type="similarity">
    <text evidence="1">Belongs to the membrane fusion protein (MFP) (TC 8.A.1) family.</text>
</comment>
<dbReference type="InterPro" id="IPR058625">
    <property type="entry name" value="MdtA-like_BSH"/>
</dbReference>
<dbReference type="Pfam" id="PF25876">
    <property type="entry name" value="HH_MFP_RND"/>
    <property type="match status" value="1"/>
</dbReference>
<dbReference type="Pfam" id="PF25917">
    <property type="entry name" value="BSH_RND"/>
    <property type="match status" value="1"/>
</dbReference>
<dbReference type="Gene3D" id="1.10.287.470">
    <property type="entry name" value="Helix hairpin bin"/>
    <property type="match status" value="1"/>
</dbReference>
<dbReference type="SUPFAM" id="SSF111369">
    <property type="entry name" value="HlyD-like secretion proteins"/>
    <property type="match status" value="1"/>
</dbReference>
<sequence>MNITKWLLVIIILAGTIFGLYSYKASLQQAANEQAASMPEMAATVTAVKVANISYQKQIKVSGEVQAFKFLMLNNELAGEIIRLNAASGQVVNKGQLLLELDHRDEDARLMAAKATLTLNQQTLDRNIKLHKNRGISEEQVDQARAAVQIAKADISVITTAIDKKTLTAPFTAKVGIHTLEVGQYLDKNSQVLELVGINDFTWIDFNLPQLYQELGLSSTVKISPINQDSVFEAKIIAIDPQLSRLSRHLKYRAQLPSATLALKPNTLVSVIVPIANKAMLAVVPDLAIKRDALGNYVFVLEADEEGSYRAKQVPVKLGERQGEQVMILTGVEAGQLIADKGAFKLFPGMKVYLAKEVAKTTAADVSKENIQAVVSDASAQ</sequence>
<dbReference type="AlphaFoldDB" id="A0A1Y5EJF3"/>
<dbReference type="PANTHER" id="PTHR30469">
    <property type="entry name" value="MULTIDRUG RESISTANCE PROTEIN MDTA"/>
    <property type="match status" value="1"/>
</dbReference>
<dbReference type="Gene3D" id="2.40.50.100">
    <property type="match status" value="1"/>
</dbReference>
<dbReference type="GO" id="GO:0015562">
    <property type="term" value="F:efflux transmembrane transporter activity"/>
    <property type="evidence" value="ECO:0007669"/>
    <property type="project" value="TreeGrafter"/>
</dbReference>
<evidence type="ECO:0000313" key="7">
    <source>
        <dbReference type="Proteomes" id="UP000243053"/>
    </source>
</evidence>
<reference evidence="7" key="1">
    <citation type="journal article" date="2017" name="Proc. Natl. Acad. Sci. U.S.A.">
        <title>Simulation of Deepwater Horizon oil plume reveals substrate specialization within a complex community of hydrocarbon degraders.</title>
        <authorList>
            <person name="Hu P."/>
            <person name="Dubinsky E.A."/>
            <person name="Probst A.J."/>
            <person name="Wang J."/>
            <person name="Sieber C.M.K."/>
            <person name="Tom L.M."/>
            <person name="Gardinali P."/>
            <person name="Banfield J.F."/>
            <person name="Atlas R.M."/>
            <person name="Andersen G.L."/>
        </authorList>
    </citation>
    <scope>NUCLEOTIDE SEQUENCE [LARGE SCALE GENOMIC DNA]</scope>
</reference>
<keyword evidence="2" id="KW-0472">Membrane</keyword>
<evidence type="ECO:0000259" key="5">
    <source>
        <dbReference type="Pfam" id="PF25954"/>
    </source>
</evidence>
<accession>A0A1Y5EJF3</accession>
<keyword evidence="2" id="KW-1133">Transmembrane helix</keyword>
<comment type="caution">
    <text evidence="6">The sequence shown here is derived from an EMBL/GenBank/DDBJ whole genome shotgun (WGS) entry which is preliminary data.</text>
</comment>
<evidence type="ECO:0000256" key="1">
    <source>
        <dbReference type="ARBA" id="ARBA00009477"/>
    </source>
</evidence>
<evidence type="ECO:0000259" key="3">
    <source>
        <dbReference type="Pfam" id="PF25876"/>
    </source>
</evidence>
<name>A0A1Y5EJF3_COLPS</name>
<evidence type="ECO:0000256" key="2">
    <source>
        <dbReference type="SAM" id="Phobius"/>
    </source>
</evidence>
<keyword evidence="2" id="KW-0812">Transmembrane</keyword>
<feature type="domain" description="Multidrug resistance protein MdtA-like barrel-sandwich hybrid" evidence="4">
    <location>
        <begin position="78"/>
        <end position="191"/>
    </location>
</feature>
<evidence type="ECO:0000313" key="6">
    <source>
        <dbReference type="EMBL" id="OUR82550.1"/>
    </source>
</evidence>